<dbReference type="Gene3D" id="3.40.50.300">
    <property type="entry name" value="P-loop containing nucleotide triphosphate hydrolases"/>
    <property type="match status" value="1"/>
</dbReference>
<dbReference type="EMBL" id="LGRX02002572">
    <property type="protein sequence ID" value="KAK3283947.1"/>
    <property type="molecule type" value="Genomic_DNA"/>
</dbReference>
<dbReference type="PANTHER" id="PTHR15723">
    <property type="entry name" value="CARBOHYDRATE SULFOTRANSFERASE 15"/>
    <property type="match status" value="1"/>
</dbReference>
<dbReference type="Proteomes" id="UP001190700">
    <property type="component" value="Unassembled WGS sequence"/>
</dbReference>
<dbReference type="InterPro" id="IPR027417">
    <property type="entry name" value="P-loop_NTPase"/>
</dbReference>
<name>A0AAE0GTM5_9CHLO</name>
<organism evidence="3 4">
    <name type="scientific">Cymbomonas tetramitiformis</name>
    <dbReference type="NCBI Taxonomy" id="36881"/>
    <lineage>
        <taxon>Eukaryota</taxon>
        <taxon>Viridiplantae</taxon>
        <taxon>Chlorophyta</taxon>
        <taxon>Pyramimonadophyceae</taxon>
        <taxon>Pyramimonadales</taxon>
        <taxon>Pyramimonadaceae</taxon>
        <taxon>Cymbomonas</taxon>
    </lineage>
</organism>
<gene>
    <name evidence="3" type="ORF">CYMTET_8375</name>
</gene>
<dbReference type="PANTHER" id="PTHR15723:SF0">
    <property type="entry name" value="CARBOHYDRATE SULFOTRANSFERASE 15"/>
    <property type="match status" value="1"/>
</dbReference>
<feature type="domain" description="Sulfotransferase" evidence="2">
    <location>
        <begin position="1"/>
        <end position="150"/>
    </location>
</feature>
<reference evidence="3 4" key="1">
    <citation type="journal article" date="2015" name="Genome Biol. Evol.">
        <title>Comparative Genomics of a Bacterivorous Green Alga Reveals Evolutionary Causalities and Consequences of Phago-Mixotrophic Mode of Nutrition.</title>
        <authorList>
            <person name="Burns J.A."/>
            <person name="Paasch A."/>
            <person name="Narechania A."/>
            <person name="Kim E."/>
        </authorList>
    </citation>
    <scope>NUCLEOTIDE SEQUENCE [LARGE SCALE GENOMIC DNA]</scope>
    <source>
        <strain evidence="3 4">PLY_AMNH</strain>
    </source>
</reference>
<evidence type="ECO:0000256" key="1">
    <source>
        <dbReference type="RuleBase" id="RU361155"/>
    </source>
</evidence>
<dbReference type="InterPro" id="IPR052654">
    <property type="entry name" value="CS_Sulfotransferase"/>
</dbReference>
<sequence length="186" mass="21634">MVRDPVERLLSGFKYFKRYHKKFGDHPAGFHTFATTSMNAFNDCLSRRELNTQPYDALVATDFCFYAVQKGRWAPATRLMIGYYGSILSWYLRCFSRENFHIIHIEDYMKNPRQVLEDTFKFLEIGAIASESDWKQLLGDSKIRNKNSNAGSGYVMNAKTRENLKIFYKSSNERAAKLASDLAFLY</sequence>
<protein>
    <recommendedName>
        <fullName evidence="1">Sulfotransferase</fullName>
        <ecNumber evidence="1">2.8.2.-</ecNumber>
    </recommendedName>
</protein>
<comment type="caution">
    <text evidence="3">The sequence shown here is derived from an EMBL/GenBank/DDBJ whole genome shotgun (WGS) entry which is preliminary data.</text>
</comment>
<keyword evidence="1" id="KW-0808">Transferase</keyword>
<dbReference type="InterPro" id="IPR000863">
    <property type="entry name" value="Sulfotransferase_dom"/>
</dbReference>
<dbReference type="GO" id="GO:0019319">
    <property type="term" value="P:hexose biosynthetic process"/>
    <property type="evidence" value="ECO:0007669"/>
    <property type="project" value="TreeGrafter"/>
</dbReference>
<evidence type="ECO:0000313" key="4">
    <source>
        <dbReference type="Proteomes" id="UP001190700"/>
    </source>
</evidence>
<dbReference type="GO" id="GO:0050659">
    <property type="term" value="F:N-acetylgalactosamine 4-sulfate 6-O-sulfotransferase activity"/>
    <property type="evidence" value="ECO:0007669"/>
    <property type="project" value="TreeGrafter"/>
</dbReference>
<proteinExistence type="inferred from homology"/>
<comment type="similarity">
    <text evidence="1">Belongs to the sulfotransferase 1 family.</text>
</comment>
<dbReference type="AlphaFoldDB" id="A0AAE0GTM5"/>
<keyword evidence="4" id="KW-1185">Reference proteome</keyword>
<dbReference type="EC" id="2.8.2.-" evidence="1"/>
<evidence type="ECO:0000259" key="2">
    <source>
        <dbReference type="Pfam" id="PF00685"/>
    </source>
</evidence>
<dbReference type="SUPFAM" id="SSF52540">
    <property type="entry name" value="P-loop containing nucleoside triphosphate hydrolases"/>
    <property type="match status" value="1"/>
</dbReference>
<evidence type="ECO:0000313" key="3">
    <source>
        <dbReference type="EMBL" id="KAK3283947.1"/>
    </source>
</evidence>
<accession>A0AAE0GTM5</accession>
<dbReference type="Pfam" id="PF00685">
    <property type="entry name" value="Sulfotransfer_1"/>
    <property type="match status" value="1"/>
</dbReference>